<dbReference type="SUPFAM" id="SSF51182">
    <property type="entry name" value="RmlC-like cupins"/>
    <property type="match status" value="1"/>
</dbReference>
<dbReference type="PANTHER" id="PTHR13903:SF8">
    <property type="entry name" value="PIRIN"/>
    <property type="match status" value="1"/>
</dbReference>
<name>A0A947CV85_HYDSH</name>
<feature type="region of interest" description="Disordered" evidence="4">
    <location>
        <begin position="227"/>
        <end position="255"/>
    </location>
</feature>
<feature type="compositionally biased region" description="Low complexity" evidence="4">
    <location>
        <begin position="236"/>
        <end position="254"/>
    </location>
</feature>
<reference evidence="6" key="1">
    <citation type="journal article" date="2021" name="Microbiology">
        <title>Metagenomic Analysis of the Microbial Community in the Underground Coal Fire Area (Kemerovo Region, Russia) Revealed Predominance of Thermophilic Members of the Phyla Deinococcus-thermus, Aquificae, and Firmicutes.</title>
        <authorList>
            <person name="Kadnikov V."/>
            <person name="Mardanov A.V."/>
            <person name="Beletsky A.V."/>
            <person name="Karnachuk O.V."/>
            <person name="Ravin N.V."/>
        </authorList>
    </citation>
    <scope>NUCLEOTIDE SEQUENCE</scope>
    <source>
        <strain evidence="6">RBS10-49</strain>
    </source>
</reference>
<evidence type="ECO:0000313" key="7">
    <source>
        <dbReference type="Proteomes" id="UP000748108"/>
    </source>
</evidence>
<dbReference type="AlphaFoldDB" id="A0A947CV85"/>
<dbReference type="InterPro" id="IPR011051">
    <property type="entry name" value="RmlC_Cupin_sf"/>
</dbReference>
<feature type="binding site" evidence="2">
    <location>
        <position position="94"/>
    </location>
    <ligand>
        <name>Fe cation</name>
        <dbReference type="ChEBI" id="CHEBI:24875"/>
    </ligand>
</feature>
<gene>
    <name evidence="6" type="ORF">KM312_01665</name>
</gene>
<dbReference type="Proteomes" id="UP000748108">
    <property type="component" value="Unassembled WGS sequence"/>
</dbReference>
<evidence type="ECO:0000256" key="2">
    <source>
        <dbReference type="PIRSR" id="PIRSR006232-1"/>
    </source>
</evidence>
<evidence type="ECO:0000256" key="4">
    <source>
        <dbReference type="SAM" id="MobiDB-lite"/>
    </source>
</evidence>
<dbReference type="PANTHER" id="PTHR13903">
    <property type="entry name" value="PIRIN-RELATED"/>
    <property type="match status" value="1"/>
</dbReference>
<proteinExistence type="inferred from homology"/>
<feature type="binding site" evidence="2">
    <location>
        <position position="50"/>
    </location>
    <ligand>
        <name>Fe cation</name>
        <dbReference type="ChEBI" id="CHEBI:24875"/>
    </ligand>
</feature>
<evidence type="ECO:0000259" key="5">
    <source>
        <dbReference type="Pfam" id="PF02678"/>
    </source>
</evidence>
<feature type="domain" description="Pirin N-terminal" evidence="5">
    <location>
        <begin position="17"/>
        <end position="111"/>
    </location>
</feature>
<dbReference type="GO" id="GO:0046872">
    <property type="term" value="F:metal ion binding"/>
    <property type="evidence" value="ECO:0007669"/>
    <property type="project" value="UniProtKB-KW"/>
</dbReference>
<dbReference type="InterPro" id="IPR003829">
    <property type="entry name" value="Pirin_N_dom"/>
</dbReference>
<protein>
    <submittedName>
        <fullName evidence="6">Pirin family protein</fullName>
    </submittedName>
</protein>
<dbReference type="InterPro" id="IPR014710">
    <property type="entry name" value="RmlC-like_jellyroll"/>
</dbReference>
<accession>A0A947CV85</accession>
<dbReference type="EMBL" id="JAHHQF010000038">
    <property type="protein sequence ID" value="MBT9281360.1"/>
    <property type="molecule type" value="Genomic_DNA"/>
</dbReference>
<evidence type="ECO:0000256" key="1">
    <source>
        <dbReference type="ARBA" id="ARBA00008416"/>
    </source>
</evidence>
<keyword evidence="2" id="KW-0408">Iron</keyword>
<feature type="binding site" evidence="2">
    <location>
        <position position="52"/>
    </location>
    <ligand>
        <name>Fe cation</name>
        <dbReference type="ChEBI" id="CHEBI:24875"/>
    </ligand>
</feature>
<comment type="similarity">
    <text evidence="1 3">Belongs to the pirin family.</text>
</comment>
<sequence length="283" mass="29781">MAKVLPLSPTTDGEGAQVRRLMPTRTLFFLDPFLLLDHFAVSPPAGFPPHPHRGFEIITYMLEGAFRHADDAGHEGVIFAGGAQRITAGAGIWHSEMPGTDGVNEGLQLWINLPRSEKGIPPGYQDVPPEAFPVHAQGGVTVKTIVGSGSPIEILRPMRYEDVTLASDGRYRMEIPNGDQGLVYPLAGRLRVQFRGGAEDGRVLEVPAGSALVVLAGEAAELDIEPAPEGAEEKASATGPDASAAGPSAPTAHARGTNGAARLVAVFGTPIGERPVFRGSFVD</sequence>
<dbReference type="Pfam" id="PF02678">
    <property type="entry name" value="Pirin"/>
    <property type="match status" value="1"/>
</dbReference>
<dbReference type="InterPro" id="IPR012093">
    <property type="entry name" value="Pirin"/>
</dbReference>
<keyword evidence="2" id="KW-0479">Metal-binding</keyword>
<dbReference type="PIRSF" id="PIRSF006232">
    <property type="entry name" value="Pirin"/>
    <property type="match status" value="1"/>
</dbReference>
<comment type="caution">
    <text evidence="6">The sequence shown here is derived from an EMBL/GenBank/DDBJ whole genome shotgun (WGS) entry which is preliminary data.</text>
</comment>
<evidence type="ECO:0000256" key="3">
    <source>
        <dbReference type="RuleBase" id="RU003457"/>
    </source>
</evidence>
<organism evidence="6 7">
    <name type="scientific">Hydrogenibacillus schlegelii</name>
    <name type="common">Bacillus schlegelii</name>
    <dbReference type="NCBI Taxonomy" id="1484"/>
    <lineage>
        <taxon>Bacteria</taxon>
        <taxon>Bacillati</taxon>
        <taxon>Bacillota</taxon>
        <taxon>Bacilli</taxon>
        <taxon>Bacillales</taxon>
        <taxon>Bacillales Family X. Incertae Sedis</taxon>
        <taxon>Hydrogenibacillus</taxon>
    </lineage>
</organism>
<dbReference type="Gene3D" id="2.60.120.10">
    <property type="entry name" value="Jelly Rolls"/>
    <property type="match status" value="1"/>
</dbReference>
<dbReference type="CDD" id="cd02909">
    <property type="entry name" value="cupin_pirin_N"/>
    <property type="match status" value="1"/>
</dbReference>
<evidence type="ECO:0000313" key="6">
    <source>
        <dbReference type="EMBL" id="MBT9281360.1"/>
    </source>
</evidence>
<comment type="cofactor">
    <cofactor evidence="2">
        <name>Fe cation</name>
        <dbReference type="ChEBI" id="CHEBI:24875"/>
    </cofactor>
    <text evidence="2">Binds 1 Fe cation per subunit.</text>
</comment>
<feature type="binding site" evidence="2">
    <location>
        <position position="96"/>
    </location>
    <ligand>
        <name>Fe cation</name>
        <dbReference type="ChEBI" id="CHEBI:24875"/>
    </ligand>
</feature>